<sequence length="22" mass="2654">NILVLAKTYEEYHADEEPEYRA</sequence>
<evidence type="ECO:0000313" key="1">
    <source>
        <dbReference type="EMBL" id="MCI36506.1"/>
    </source>
</evidence>
<organism evidence="1 2">
    <name type="scientific">Trifolium medium</name>
    <dbReference type="NCBI Taxonomy" id="97028"/>
    <lineage>
        <taxon>Eukaryota</taxon>
        <taxon>Viridiplantae</taxon>
        <taxon>Streptophyta</taxon>
        <taxon>Embryophyta</taxon>
        <taxon>Tracheophyta</taxon>
        <taxon>Spermatophyta</taxon>
        <taxon>Magnoliopsida</taxon>
        <taxon>eudicotyledons</taxon>
        <taxon>Gunneridae</taxon>
        <taxon>Pentapetalae</taxon>
        <taxon>rosids</taxon>
        <taxon>fabids</taxon>
        <taxon>Fabales</taxon>
        <taxon>Fabaceae</taxon>
        <taxon>Papilionoideae</taxon>
        <taxon>50 kb inversion clade</taxon>
        <taxon>NPAAA clade</taxon>
        <taxon>Hologalegina</taxon>
        <taxon>IRL clade</taxon>
        <taxon>Trifolieae</taxon>
        <taxon>Trifolium</taxon>
    </lineage>
</organism>
<dbReference type="AlphaFoldDB" id="A0A392RLT4"/>
<evidence type="ECO:0000313" key="2">
    <source>
        <dbReference type="Proteomes" id="UP000265520"/>
    </source>
</evidence>
<proteinExistence type="predicted"/>
<protein>
    <submittedName>
        <fullName evidence="1">Uncharacterized protein</fullName>
    </submittedName>
</protein>
<name>A0A392RLT4_9FABA</name>
<keyword evidence="2" id="KW-1185">Reference proteome</keyword>
<dbReference type="Proteomes" id="UP000265520">
    <property type="component" value="Unassembled WGS sequence"/>
</dbReference>
<comment type="caution">
    <text evidence="1">The sequence shown here is derived from an EMBL/GenBank/DDBJ whole genome shotgun (WGS) entry which is preliminary data.</text>
</comment>
<dbReference type="EMBL" id="LXQA010234408">
    <property type="protein sequence ID" value="MCI36506.1"/>
    <property type="molecule type" value="Genomic_DNA"/>
</dbReference>
<accession>A0A392RLT4</accession>
<reference evidence="1 2" key="1">
    <citation type="journal article" date="2018" name="Front. Plant Sci.">
        <title>Red Clover (Trifolium pratense) and Zigzag Clover (T. medium) - A Picture of Genomic Similarities and Differences.</title>
        <authorList>
            <person name="Dluhosova J."/>
            <person name="Istvanek J."/>
            <person name="Nedelnik J."/>
            <person name="Repkova J."/>
        </authorList>
    </citation>
    <scope>NUCLEOTIDE SEQUENCE [LARGE SCALE GENOMIC DNA]</scope>
    <source>
        <strain evidence="2">cv. 10/8</strain>
        <tissue evidence="1">Leaf</tissue>
    </source>
</reference>
<feature type="non-terminal residue" evidence="1">
    <location>
        <position position="1"/>
    </location>
</feature>